<evidence type="ECO:0000313" key="2">
    <source>
        <dbReference type="EMBL" id="MFD2112928.1"/>
    </source>
</evidence>
<dbReference type="EMBL" id="JBHUHX010000039">
    <property type="protein sequence ID" value="MFD2112928.1"/>
    <property type="molecule type" value="Genomic_DNA"/>
</dbReference>
<keyword evidence="3" id="KW-1185">Reference proteome</keyword>
<dbReference type="InterPro" id="IPR009875">
    <property type="entry name" value="PilZ_domain"/>
</dbReference>
<evidence type="ECO:0000313" key="3">
    <source>
        <dbReference type="Proteomes" id="UP001597337"/>
    </source>
</evidence>
<protein>
    <submittedName>
        <fullName evidence="2">PilZ domain-containing protein</fullName>
    </submittedName>
</protein>
<dbReference type="Pfam" id="PF07238">
    <property type="entry name" value="PilZ"/>
    <property type="match status" value="1"/>
</dbReference>
<proteinExistence type="predicted"/>
<organism evidence="2 3">
    <name type="scientific">Thiorhodococcus fuscus</name>
    <dbReference type="NCBI Taxonomy" id="527200"/>
    <lineage>
        <taxon>Bacteria</taxon>
        <taxon>Pseudomonadati</taxon>
        <taxon>Pseudomonadota</taxon>
        <taxon>Gammaproteobacteria</taxon>
        <taxon>Chromatiales</taxon>
        <taxon>Chromatiaceae</taxon>
        <taxon>Thiorhodococcus</taxon>
    </lineage>
</organism>
<reference evidence="3" key="1">
    <citation type="journal article" date="2019" name="Int. J. Syst. Evol. Microbiol.">
        <title>The Global Catalogue of Microorganisms (GCM) 10K type strain sequencing project: providing services to taxonomists for standard genome sequencing and annotation.</title>
        <authorList>
            <consortium name="The Broad Institute Genomics Platform"/>
            <consortium name="The Broad Institute Genome Sequencing Center for Infectious Disease"/>
            <person name="Wu L."/>
            <person name="Ma J."/>
        </authorList>
    </citation>
    <scope>NUCLEOTIDE SEQUENCE [LARGE SCALE GENOMIC DNA]</scope>
    <source>
        <strain evidence="3">KACC 12597</strain>
    </source>
</reference>
<dbReference type="RefSeq" id="WP_386027558.1">
    <property type="nucleotide sequence ID" value="NZ_JBHUHX010000039.1"/>
</dbReference>
<sequence>MANRLALMRQSGRSPYALARIRITLEGLVSDRRIYPRLPLAVEVELYGCGELPAVVRTEDLSNGGAFLVLEGVDLPPMGSRVQVRVVGPLGGGEPAPLVDALVVRHAPDGVAVQFIDKPVA</sequence>
<dbReference type="Proteomes" id="UP001597337">
    <property type="component" value="Unassembled WGS sequence"/>
</dbReference>
<comment type="caution">
    <text evidence="2">The sequence shown here is derived from an EMBL/GenBank/DDBJ whole genome shotgun (WGS) entry which is preliminary data.</text>
</comment>
<dbReference type="Gene3D" id="2.40.10.220">
    <property type="entry name" value="predicted glycosyltransferase like domains"/>
    <property type="match status" value="1"/>
</dbReference>
<dbReference type="SUPFAM" id="SSF141371">
    <property type="entry name" value="PilZ domain-like"/>
    <property type="match status" value="1"/>
</dbReference>
<accession>A0ABW4YBR9</accession>
<gene>
    <name evidence="2" type="ORF">ACFSJC_13850</name>
</gene>
<feature type="domain" description="PilZ" evidence="1">
    <location>
        <begin position="31"/>
        <end position="117"/>
    </location>
</feature>
<evidence type="ECO:0000259" key="1">
    <source>
        <dbReference type="Pfam" id="PF07238"/>
    </source>
</evidence>
<name>A0ABW4YBR9_9GAMM</name>